<dbReference type="PROSITE" id="PS00211">
    <property type="entry name" value="ABC_TRANSPORTER_1"/>
    <property type="match status" value="1"/>
</dbReference>
<dbReference type="FunFam" id="3.40.50.300:FF:000425">
    <property type="entry name" value="Probable ABC transporter, ATP-binding subunit"/>
    <property type="match status" value="1"/>
</dbReference>
<evidence type="ECO:0000256" key="7">
    <source>
        <dbReference type="ARBA" id="ARBA00052482"/>
    </source>
</evidence>
<evidence type="ECO:0000256" key="2">
    <source>
        <dbReference type="ARBA" id="ARBA00022475"/>
    </source>
</evidence>
<reference evidence="12 13" key="1">
    <citation type="submission" date="2018-11" db="EMBL/GenBank/DDBJ databases">
        <title>Genomic Encyclopedia of Type Strains, Phase IV (KMG-IV): sequencing the most valuable type-strain genomes for metagenomic binning, comparative biology and taxonomic classification.</title>
        <authorList>
            <person name="Goeker M."/>
        </authorList>
    </citation>
    <scope>NUCLEOTIDE SEQUENCE [LARGE SCALE GENOMIC DNA]</scope>
    <source>
        <strain evidence="12 13">DSM 29158</strain>
    </source>
</reference>
<keyword evidence="13" id="KW-1185">Reference proteome</keyword>
<dbReference type="Proteomes" id="UP000277108">
    <property type="component" value="Unassembled WGS sequence"/>
</dbReference>
<keyword evidence="2" id="KW-1003">Cell membrane</keyword>
<dbReference type="InterPro" id="IPR027417">
    <property type="entry name" value="P-loop_NTPase"/>
</dbReference>
<evidence type="ECO:0000256" key="8">
    <source>
        <dbReference type="ARBA" id="ARBA00063934"/>
    </source>
</evidence>
<keyword evidence="4 12" id="KW-0067">ATP-binding</keyword>
<organism evidence="12 13">
    <name type="scientific">Abyssicoccus albus</name>
    <dbReference type="NCBI Taxonomy" id="1817405"/>
    <lineage>
        <taxon>Bacteria</taxon>
        <taxon>Bacillati</taxon>
        <taxon>Bacillota</taxon>
        <taxon>Bacilli</taxon>
        <taxon>Bacillales</taxon>
        <taxon>Abyssicoccaceae</taxon>
    </lineage>
</organism>
<dbReference type="Gene3D" id="3.40.50.300">
    <property type="entry name" value="P-loop containing nucleotide triphosphate hydrolases"/>
    <property type="match status" value="1"/>
</dbReference>
<dbReference type="GO" id="GO:0015418">
    <property type="term" value="F:ABC-type quaternary ammonium compound transporting activity"/>
    <property type="evidence" value="ECO:0007669"/>
    <property type="project" value="UniProtKB-EC"/>
</dbReference>
<dbReference type="InterPro" id="IPR003593">
    <property type="entry name" value="AAA+_ATPase"/>
</dbReference>
<dbReference type="RefSeq" id="WP_123808007.1">
    <property type="nucleotide sequence ID" value="NZ_RKRK01000003.1"/>
</dbReference>
<evidence type="ECO:0000256" key="4">
    <source>
        <dbReference type="ARBA" id="ARBA00022840"/>
    </source>
</evidence>
<dbReference type="GO" id="GO:0016887">
    <property type="term" value="F:ATP hydrolysis activity"/>
    <property type="evidence" value="ECO:0007669"/>
    <property type="project" value="InterPro"/>
</dbReference>
<sequence>MKTELINVSKQYGQTQVLHDINVTIDHDEFVVLIGPSGCGKTTLLKLIAGFEPLSDGDIMMDEQVVASVHKTIPPNKRNLSMVFQQFALWPHMNVSKHVEYPLKNHQFTSKLNDSQRKERIEHCLKLVGLSDFHKRYPHELSGGQQQRVSIARAIAPKPGLLLMDEPLSSLDAHLKRDLRYQIKEIFNKERTSFLYVTHDQSEALSLATKVIVMNAGRIEQVGTPEEVYNHPVNSFVAEFVGGHNLIHGEWNDNHFEVNGMHWHKEVTQHFKEEGIIPLKPHELSLNDNHGIKGEVVNILFEGGSYEYTVETDQGRLKVMTHDHRSQMNDIIYVNMK</sequence>
<dbReference type="SUPFAM" id="SSF50331">
    <property type="entry name" value="MOP-like"/>
    <property type="match status" value="1"/>
</dbReference>
<comment type="caution">
    <text evidence="12">The sequence shown here is derived from an EMBL/GenBank/DDBJ whole genome shotgun (WGS) entry which is preliminary data.</text>
</comment>
<dbReference type="GO" id="GO:0055052">
    <property type="term" value="C:ATP-binding cassette (ABC) transporter complex, substrate-binding subunit-containing"/>
    <property type="evidence" value="ECO:0007669"/>
    <property type="project" value="TreeGrafter"/>
</dbReference>
<dbReference type="InterPro" id="IPR008995">
    <property type="entry name" value="Mo/tungstate-bd_C_term_dom"/>
</dbReference>
<comment type="catalytic activity">
    <reaction evidence="7">
        <text>a quaternary ammonium(out) + ATP + H2O = a quaternary ammonium(in) + ADP + phosphate + H(+)</text>
        <dbReference type="Rhea" id="RHEA:11036"/>
        <dbReference type="ChEBI" id="CHEBI:15377"/>
        <dbReference type="ChEBI" id="CHEBI:15378"/>
        <dbReference type="ChEBI" id="CHEBI:30616"/>
        <dbReference type="ChEBI" id="CHEBI:35267"/>
        <dbReference type="ChEBI" id="CHEBI:43474"/>
        <dbReference type="ChEBI" id="CHEBI:456216"/>
        <dbReference type="EC" id="7.6.2.9"/>
    </reaction>
</comment>
<proteinExistence type="predicted"/>
<dbReference type="PANTHER" id="PTHR43875">
    <property type="entry name" value="MALTODEXTRIN IMPORT ATP-BINDING PROTEIN MSMX"/>
    <property type="match status" value="1"/>
</dbReference>
<dbReference type="Gene3D" id="2.40.50.100">
    <property type="match status" value="1"/>
</dbReference>
<dbReference type="SMART" id="SM00382">
    <property type="entry name" value="AAA"/>
    <property type="match status" value="1"/>
</dbReference>
<dbReference type="OrthoDB" id="9790614at2"/>
<dbReference type="Pfam" id="PF00005">
    <property type="entry name" value="ABC_tran"/>
    <property type="match status" value="1"/>
</dbReference>
<keyword evidence="5" id="KW-1278">Translocase</keyword>
<evidence type="ECO:0000256" key="5">
    <source>
        <dbReference type="ARBA" id="ARBA00022967"/>
    </source>
</evidence>
<name>A0A3N5C3A8_9BACL</name>
<evidence type="ECO:0000313" key="13">
    <source>
        <dbReference type="Proteomes" id="UP000277108"/>
    </source>
</evidence>
<evidence type="ECO:0000256" key="3">
    <source>
        <dbReference type="ARBA" id="ARBA00022741"/>
    </source>
</evidence>
<evidence type="ECO:0000256" key="9">
    <source>
        <dbReference type="ARBA" id="ARBA00066388"/>
    </source>
</evidence>
<dbReference type="EMBL" id="RKRK01000003">
    <property type="protein sequence ID" value="RPF56678.1"/>
    <property type="molecule type" value="Genomic_DNA"/>
</dbReference>
<dbReference type="PANTHER" id="PTHR43875:SF15">
    <property type="entry name" value="TREHALOSE IMPORT ATP-BINDING PROTEIN SUGC"/>
    <property type="match status" value="1"/>
</dbReference>
<protein>
    <recommendedName>
        <fullName evidence="10">Carnitine transport ATP-binding protein OpuCA</fullName>
        <ecNumber evidence="9">7.6.2.9</ecNumber>
    </recommendedName>
</protein>
<dbReference type="AlphaFoldDB" id="A0A3N5C3A8"/>
<dbReference type="InterPro" id="IPR047641">
    <property type="entry name" value="ABC_transpr_MalK/UgpC-like"/>
</dbReference>
<dbReference type="InterPro" id="IPR017871">
    <property type="entry name" value="ABC_transporter-like_CS"/>
</dbReference>
<gene>
    <name evidence="12" type="ORF">EDD62_1332</name>
</gene>
<evidence type="ECO:0000256" key="6">
    <source>
        <dbReference type="ARBA" id="ARBA00023136"/>
    </source>
</evidence>
<dbReference type="EC" id="7.6.2.9" evidence="9"/>
<evidence type="ECO:0000313" key="12">
    <source>
        <dbReference type="EMBL" id="RPF56678.1"/>
    </source>
</evidence>
<keyword evidence="3" id="KW-0547">Nucleotide-binding</keyword>
<dbReference type="InterPro" id="IPR003439">
    <property type="entry name" value="ABC_transporter-like_ATP-bd"/>
</dbReference>
<evidence type="ECO:0000259" key="11">
    <source>
        <dbReference type="PROSITE" id="PS50893"/>
    </source>
</evidence>
<dbReference type="PROSITE" id="PS50893">
    <property type="entry name" value="ABC_TRANSPORTER_2"/>
    <property type="match status" value="1"/>
</dbReference>
<dbReference type="SUPFAM" id="SSF52540">
    <property type="entry name" value="P-loop containing nucleoside triphosphate hydrolases"/>
    <property type="match status" value="1"/>
</dbReference>
<evidence type="ECO:0000256" key="10">
    <source>
        <dbReference type="ARBA" id="ARBA00070305"/>
    </source>
</evidence>
<accession>A0A3N5C3A8</accession>
<evidence type="ECO:0000256" key="1">
    <source>
        <dbReference type="ARBA" id="ARBA00022448"/>
    </source>
</evidence>
<keyword evidence="6" id="KW-0472">Membrane</keyword>
<dbReference type="GO" id="GO:0005524">
    <property type="term" value="F:ATP binding"/>
    <property type="evidence" value="ECO:0007669"/>
    <property type="project" value="UniProtKB-KW"/>
</dbReference>
<keyword evidence="1" id="KW-0813">Transport</keyword>
<feature type="domain" description="ABC transporter" evidence="11">
    <location>
        <begin position="3"/>
        <end position="241"/>
    </location>
</feature>
<comment type="subunit">
    <text evidence="8">The complex is composed of two ATP-binding proteins (OpuCA), two transmembrane proteins (OpuCB and OpuCD) and a solute-binding protein (OpuCC).</text>
</comment>